<dbReference type="EMBL" id="LR796897">
    <property type="protein sequence ID" value="CAB4173260.1"/>
    <property type="molecule type" value="Genomic_DNA"/>
</dbReference>
<gene>
    <name evidence="1" type="ORF">UFOVP309_29</name>
    <name evidence="2" type="ORF">UFOVP946_36</name>
</gene>
<evidence type="ECO:0000313" key="1">
    <source>
        <dbReference type="EMBL" id="CAB4136551.1"/>
    </source>
</evidence>
<organism evidence="1">
    <name type="scientific">uncultured Caudovirales phage</name>
    <dbReference type="NCBI Taxonomy" id="2100421"/>
    <lineage>
        <taxon>Viruses</taxon>
        <taxon>Duplodnaviria</taxon>
        <taxon>Heunggongvirae</taxon>
        <taxon>Uroviricota</taxon>
        <taxon>Caudoviricetes</taxon>
        <taxon>Peduoviridae</taxon>
        <taxon>Maltschvirus</taxon>
        <taxon>Maltschvirus maltsch</taxon>
    </lineage>
</organism>
<accession>A0A6J5LQS1</accession>
<protein>
    <submittedName>
        <fullName evidence="1">Uncharacterized protein</fullName>
    </submittedName>
</protein>
<evidence type="ECO:0000313" key="2">
    <source>
        <dbReference type="EMBL" id="CAB4173260.1"/>
    </source>
</evidence>
<sequence length="59" mass="7145">MKDLLDYNRFRIETMQSKICELESTLSTLETYCFELADENCPREYKTIIKKELYNLKTK</sequence>
<reference evidence="1" key="1">
    <citation type="submission" date="2020-04" db="EMBL/GenBank/DDBJ databases">
        <authorList>
            <person name="Chiriac C."/>
            <person name="Salcher M."/>
            <person name="Ghai R."/>
            <person name="Kavagutti S V."/>
        </authorList>
    </citation>
    <scope>NUCLEOTIDE SEQUENCE</scope>
</reference>
<name>A0A6J5LQS1_9CAUD</name>
<proteinExistence type="predicted"/>
<dbReference type="EMBL" id="LR796320">
    <property type="protein sequence ID" value="CAB4136551.1"/>
    <property type="molecule type" value="Genomic_DNA"/>
</dbReference>